<dbReference type="SUPFAM" id="SSF103473">
    <property type="entry name" value="MFS general substrate transporter"/>
    <property type="match status" value="1"/>
</dbReference>
<dbReference type="GO" id="GO:0022857">
    <property type="term" value="F:transmembrane transporter activity"/>
    <property type="evidence" value="ECO:0007669"/>
    <property type="project" value="InterPro"/>
</dbReference>
<keyword evidence="2 5" id="KW-0812">Transmembrane</keyword>
<feature type="transmembrane region" description="Helical" evidence="5">
    <location>
        <begin position="251"/>
        <end position="269"/>
    </location>
</feature>
<dbReference type="InterPro" id="IPR011701">
    <property type="entry name" value="MFS"/>
</dbReference>
<dbReference type="AlphaFoldDB" id="A0A6A5XXY6"/>
<feature type="transmembrane region" description="Helical" evidence="5">
    <location>
        <begin position="143"/>
        <end position="164"/>
    </location>
</feature>
<dbReference type="RefSeq" id="XP_033385839.1">
    <property type="nucleotide sequence ID" value="XM_033523386.1"/>
</dbReference>
<feature type="transmembrane region" description="Helical" evidence="5">
    <location>
        <begin position="476"/>
        <end position="496"/>
    </location>
</feature>
<dbReference type="OrthoDB" id="2130629at2759"/>
<gene>
    <name evidence="7" type="ORF">BU24DRAFT_343920</name>
</gene>
<dbReference type="PANTHER" id="PTHR42718:SF27">
    <property type="entry name" value="TRANSPORTER, PUTATIVE-RELATED"/>
    <property type="match status" value="1"/>
</dbReference>
<feature type="transmembrane region" description="Helical" evidence="5">
    <location>
        <begin position="289"/>
        <end position="311"/>
    </location>
</feature>
<dbReference type="GeneID" id="54280783"/>
<feature type="domain" description="Major facilitator superfamily (MFS) profile" evidence="6">
    <location>
        <begin position="19"/>
        <end position="501"/>
    </location>
</feature>
<evidence type="ECO:0000259" key="6">
    <source>
        <dbReference type="PROSITE" id="PS50850"/>
    </source>
</evidence>
<feature type="transmembrane region" description="Helical" evidence="5">
    <location>
        <begin position="216"/>
        <end position="239"/>
    </location>
</feature>
<sequence length="507" mass="53771">MAPILAEPKPTSLLRTVIIIFQPSFVNFLSSFTNGIITVGLPAIARSVSLPRALYLWPSSVYGLTAGAMLLIAGSIADIVGARLVELLGIFLLGCFTLACGLATTGIQLVVFRALQGIATAMHLPASVALVANAVPQGRARNIGFACLGLSQPLGFSVGLVVSGVLVETAGWRSGFYLSGGAMLVASIIAIWSLPKVKSDEHPEKGIQLLRKVWTDIDWVGGVIASGGLAILAYVLAILSADLSTISTPTTASLLALSIALLIAFPFWMSYRTRNGKPALVPNVLWKNIPFASTCIMVVISYGVMNSMELFSSLYFQEVQERSALSASLNLLPNLMVGVVLNLSMGLFVDRLPARWLVVVSSFICALAPLFMAVVDPNWSYWYMEFWAQIFAPFSGDIMFTVGLIIVSENFPEKTQALAGAIFNTVSQFGMSLGIGLCQVVALGVMGSAKGGGGHGGEGDAFENVSKGDTLRGYRASFWTMFAAMMACGAIAVFGLRKAGNVGLKRE</sequence>
<keyword evidence="4 5" id="KW-0472">Membrane</keyword>
<feature type="transmembrane region" description="Helical" evidence="5">
    <location>
        <begin position="117"/>
        <end position="136"/>
    </location>
</feature>
<dbReference type="GO" id="GO:0016020">
    <property type="term" value="C:membrane"/>
    <property type="evidence" value="ECO:0007669"/>
    <property type="project" value="UniProtKB-SubCell"/>
</dbReference>
<feature type="transmembrane region" description="Helical" evidence="5">
    <location>
        <begin position="61"/>
        <end position="80"/>
    </location>
</feature>
<name>A0A6A5XXY6_9PLEO</name>
<keyword evidence="8" id="KW-1185">Reference proteome</keyword>
<dbReference type="InterPro" id="IPR036259">
    <property type="entry name" value="MFS_trans_sf"/>
</dbReference>
<evidence type="ECO:0000313" key="8">
    <source>
        <dbReference type="Proteomes" id="UP000799778"/>
    </source>
</evidence>
<evidence type="ECO:0000256" key="4">
    <source>
        <dbReference type="ARBA" id="ARBA00023136"/>
    </source>
</evidence>
<evidence type="ECO:0000256" key="5">
    <source>
        <dbReference type="SAM" id="Phobius"/>
    </source>
</evidence>
<feature type="transmembrane region" description="Helical" evidence="5">
    <location>
        <begin position="331"/>
        <end position="349"/>
    </location>
</feature>
<dbReference type="EMBL" id="ML978068">
    <property type="protein sequence ID" value="KAF2017500.1"/>
    <property type="molecule type" value="Genomic_DNA"/>
</dbReference>
<organism evidence="7 8">
    <name type="scientific">Aaosphaeria arxii CBS 175.79</name>
    <dbReference type="NCBI Taxonomy" id="1450172"/>
    <lineage>
        <taxon>Eukaryota</taxon>
        <taxon>Fungi</taxon>
        <taxon>Dikarya</taxon>
        <taxon>Ascomycota</taxon>
        <taxon>Pezizomycotina</taxon>
        <taxon>Dothideomycetes</taxon>
        <taxon>Pleosporomycetidae</taxon>
        <taxon>Pleosporales</taxon>
        <taxon>Pleosporales incertae sedis</taxon>
        <taxon>Aaosphaeria</taxon>
    </lineage>
</organism>
<feature type="transmembrane region" description="Helical" evidence="5">
    <location>
        <begin position="419"/>
        <end position="442"/>
    </location>
</feature>
<feature type="transmembrane region" description="Helical" evidence="5">
    <location>
        <begin position="12"/>
        <end position="41"/>
    </location>
</feature>
<feature type="transmembrane region" description="Helical" evidence="5">
    <location>
        <begin position="87"/>
        <end position="111"/>
    </location>
</feature>
<comment type="subcellular location">
    <subcellularLocation>
        <location evidence="1">Membrane</location>
        <topology evidence="1">Multi-pass membrane protein</topology>
    </subcellularLocation>
</comment>
<evidence type="ECO:0000313" key="7">
    <source>
        <dbReference type="EMBL" id="KAF2017500.1"/>
    </source>
</evidence>
<evidence type="ECO:0000256" key="1">
    <source>
        <dbReference type="ARBA" id="ARBA00004141"/>
    </source>
</evidence>
<dbReference type="InterPro" id="IPR020846">
    <property type="entry name" value="MFS_dom"/>
</dbReference>
<dbReference type="Gene3D" id="1.20.1250.20">
    <property type="entry name" value="MFS general substrate transporter like domains"/>
    <property type="match status" value="1"/>
</dbReference>
<dbReference type="Gene3D" id="1.20.1720.10">
    <property type="entry name" value="Multidrug resistance protein D"/>
    <property type="match status" value="1"/>
</dbReference>
<protein>
    <submittedName>
        <fullName evidence="7">MFS general substrate transporter</fullName>
    </submittedName>
</protein>
<dbReference type="Proteomes" id="UP000799778">
    <property type="component" value="Unassembled WGS sequence"/>
</dbReference>
<dbReference type="PROSITE" id="PS50850">
    <property type="entry name" value="MFS"/>
    <property type="match status" value="1"/>
</dbReference>
<dbReference type="PANTHER" id="PTHR42718">
    <property type="entry name" value="MAJOR FACILITATOR SUPERFAMILY MULTIDRUG TRANSPORTER MFSC"/>
    <property type="match status" value="1"/>
</dbReference>
<feature type="transmembrane region" description="Helical" evidence="5">
    <location>
        <begin position="356"/>
        <end position="374"/>
    </location>
</feature>
<keyword evidence="3 5" id="KW-1133">Transmembrane helix</keyword>
<reference evidence="7" key="1">
    <citation type="journal article" date="2020" name="Stud. Mycol.">
        <title>101 Dothideomycetes genomes: a test case for predicting lifestyles and emergence of pathogens.</title>
        <authorList>
            <person name="Haridas S."/>
            <person name="Albert R."/>
            <person name="Binder M."/>
            <person name="Bloem J."/>
            <person name="Labutti K."/>
            <person name="Salamov A."/>
            <person name="Andreopoulos B."/>
            <person name="Baker S."/>
            <person name="Barry K."/>
            <person name="Bills G."/>
            <person name="Bluhm B."/>
            <person name="Cannon C."/>
            <person name="Castanera R."/>
            <person name="Culley D."/>
            <person name="Daum C."/>
            <person name="Ezra D."/>
            <person name="Gonzalez J."/>
            <person name="Henrissat B."/>
            <person name="Kuo A."/>
            <person name="Liang C."/>
            <person name="Lipzen A."/>
            <person name="Lutzoni F."/>
            <person name="Magnuson J."/>
            <person name="Mondo S."/>
            <person name="Nolan M."/>
            <person name="Ohm R."/>
            <person name="Pangilinan J."/>
            <person name="Park H.-J."/>
            <person name="Ramirez L."/>
            <person name="Alfaro M."/>
            <person name="Sun H."/>
            <person name="Tritt A."/>
            <person name="Yoshinaga Y."/>
            <person name="Zwiers L.-H."/>
            <person name="Turgeon B."/>
            <person name="Goodwin S."/>
            <person name="Spatafora J."/>
            <person name="Crous P."/>
            <person name="Grigoriev I."/>
        </authorList>
    </citation>
    <scope>NUCLEOTIDE SEQUENCE</scope>
    <source>
        <strain evidence="7">CBS 175.79</strain>
    </source>
</reference>
<evidence type="ECO:0000256" key="3">
    <source>
        <dbReference type="ARBA" id="ARBA00022989"/>
    </source>
</evidence>
<accession>A0A6A5XXY6</accession>
<feature type="transmembrane region" description="Helical" evidence="5">
    <location>
        <begin position="386"/>
        <end position="407"/>
    </location>
</feature>
<dbReference type="Pfam" id="PF07690">
    <property type="entry name" value="MFS_1"/>
    <property type="match status" value="1"/>
</dbReference>
<evidence type="ECO:0000256" key="2">
    <source>
        <dbReference type="ARBA" id="ARBA00022692"/>
    </source>
</evidence>
<feature type="transmembrane region" description="Helical" evidence="5">
    <location>
        <begin position="176"/>
        <end position="195"/>
    </location>
</feature>
<proteinExistence type="predicted"/>